<feature type="compositionally biased region" description="Polar residues" evidence="1">
    <location>
        <begin position="64"/>
        <end position="81"/>
    </location>
</feature>
<evidence type="ECO:0000313" key="3">
    <source>
        <dbReference type="Proteomes" id="UP001358586"/>
    </source>
</evidence>
<dbReference type="Proteomes" id="UP001358586">
    <property type="component" value="Chromosome 10"/>
</dbReference>
<reference evidence="2 3" key="1">
    <citation type="submission" date="2023-03" db="EMBL/GenBank/DDBJ databases">
        <title>WGS of Gossypium arboreum.</title>
        <authorList>
            <person name="Yu D."/>
        </authorList>
    </citation>
    <scope>NUCLEOTIDE SEQUENCE [LARGE SCALE GENOMIC DNA]</scope>
    <source>
        <tissue evidence="2">Leaf</tissue>
    </source>
</reference>
<evidence type="ECO:0000313" key="2">
    <source>
        <dbReference type="EMBL" id="KAK5793981.1"/>
    </source>
</evidence>
<gene>
    <name evidence="2" type="ORF">PVK06_035168</name>
</gene>
<comment type="caution">
    <text evidence="2">The sequence shown here is derived from an EMBL/GenBank/DDBJ whole genome shotgun (WGS) entry which is preliminary data.</text>
</comment>
<organism evidence="2 3">
    <name type="scientific">Gossypium arboreum</name>
    <name type="common">Tree cotton</name>
    <name type="synonym">Gossypium nanking</name>
    <dbReference type="NCBI Taxonomy" id="29729"/>
    <lineage>
        <taxon>Eukaryota</taxon>
        <taxon>Viridiplantae</taxon>
        <taxon>Streptophyta</taxon>
        <taxon>Embryophyta</taxon>
        <taxon>Tracheophyta</taxon>
        <taxon>Spermatophyta</taxon>
        <taxon>Magnoliopsida</taxon>
        <taxon>eudicotyledons</taxon>
        <taxon>Gunneridae</taxon>
        <taxon>Pentapetalae</taxon>
        <taxon>rosids</taxon>
        <taxon>malvids</taxon>
        <taxon>Malvales</taxon>
        <taxon>Malvaceae</taxon>
        <taxon>Malvoideae</taxon>
        <taxon>Gossypium</taxon>
    </lineage>
</organism>
<dbReference type="EMBL" id="JARKNE010000010">
    <property type="protein sequence ID" value="KAK5793981.1"/>
    <property type="molecule type" value="Genomic_DNA"/>
</dbReference>
<feature type="region of interest" description="Disordered" evidence="1">
    <location>
        <begin position="57"/>
        <end position="81"/>
    </location>
</feature>
<keyword evidence="3" id="KW-1185">Reference proteome</keyword>
<accession>A0ABR0NIE6</accession>
<protein>
    <submittedName>
        <fullName evidence="2">Uncharacterized protein</fullName>
    </submittedName>
</protein>
<name>A0ABR0NIE6_GOSAR</name>
<sequence length="81" mass="9068">MGQDIGLQMVVIEEDALTVIRKLQKDHTDRSEMGFSYLTAYLLVQASKWYGLADNHGREDYEKNNTTTRSSAVRSGVTSGL</sequence>
<evidence type="ECO:0000256" key="1">
    <source>
        <dbReference type="SAM" id="MobiDB-lite"/>
    </source>
</evidence>
<proteinExistence type="predicted"/>